<evidence type="ECO:0000256" key="9">
    <source>
        <dbReference type="ARBA" id="ARBA00032370"/>
    </source>
</evidence>
<dbReference type="STRING" id="1423775.FD03_GL002101"/>
<dbReference type="GO" id="GO:0032153">
    <property type="term" value="C:cell division site"/>
    <property type="evidence" value="ECO:0007669"/>
    <property type="project" value="TreeGrafter"/>
</dbReference>
<evidence type="ECO:0000256" key="2">
    <source>
        <dbReference type="ARBA" id="ARBA00022676"/>
    </source>
</evidence>
<feature type="transmembrane region" description="Helical" evidence="17">
    <location>
        <begin position="114"/>
        <end position="131"/>
    </location>
</feature>
<protein>
    <recommendedName>
        <fullName evidence="12">Probable peptidoglycan glycosyltransferase FtsW</fullName>
        <ecNumber evidence="14">2.4.99.28</ecNumber>
    </recommendedName>
    <alternativeName>
        <fullName evidence="13">Cell division protein FtsW</fullName>
    </alternativeName>
    <alternativeName>
        <fullName evidence="10">Cell wall polymerase</fullName>
    </alternativeName>
    <alternativeName>
        <fullName evidence="9">Peptidoglycan polymerase</fullName>
    </alternativeName>
</protein>
<evidence type="ECO:0000256" key="15">
    <source>
        <dbReference type="ARBA" id="ARBA00049902"/>
    </source>
</evidence>
<evidence type="ECO:0000256" key="7">
    <source>
        <dbReference type="ARBA" id="ARBA00022989"/>
    </source>
</evidence>
<evidence type="ECO:0000256" key="10">
    <source>
        <dbReference type="ARBA" id="ARBA00033270"/>
    </source>
</evidence>
<feature type="transmembrane region" description="Helical" evidence="17">
    <location>
        <begin position="44"/>
        <end position="63"/>
    </location>
</feature>
<evidence type="ECO:0000256" key="13">
    <source>
        <dbReference type="ARBA" id="ARBA00041418"/>
    </source>
</evidence>
<keyword evidence="4 17" id="KW-0812">Transmembrane</keyword>
<keyword evidence="18" id="KW-0131">Cell cycle</keyword>
<evidence type="ECO:0000313" key="18">
    <source>
        <dbReference type="EMBL" id="KRK80673.1"/>
    </source>
</evidence>
<dbReference type="EC" id="2.4.99.28" evidence="14"/>
<dbReference type="PANTHER" id="PTHR30474:SF2">
    <property type="entry name" value="PEPTIDOGLYCAN GLYCOSYLTRANSFERASE FTSW-RELATED"/>
    <property type="match status" value="1"/>
</dbReference>
<keyword evidence="19" id="KW-1185">Reference proteome</keyword>
<evidence type="ECO:0000313" key="19">
    <source>
        <dbReference type="Proteomes" id="UP000051248"/>
    </source>
</evidence>
<dbReference type="GO" id="GO:0051301">
    <property type="term" value="P:cell division"/>
    <property type="evidence" value="ECO:0007669"/>
    <property type="project" value="UniProtKB-KW"/>
</dbReference>
<evidence type="ECO:0000256" key="4">
    <source>
        <dbReference type="ARBA" id="ARBA00022692"/>
    </source>
</evidence>
<keyword evidence="7 17" id="KW-1133">Transmembrane helix</keyword>
<comment type="subcellular location">
    <subcellularLocation>
        <location evidence="1">Membrane</location>
        <topology evidence="1">Multi-pass membrane protein</topology>
    </subcellularLocation>
</comment>
<dbReference type="RefSeq" id="WP_034542769.1">
    <property type="nucleotide sequence ID" value="NZ_AZDZ01000003.1"/>
</dbReference>
<feature type="transmembrane region" description="Helical" evidence="17">
    <location>
        <begin position="246"/>
        <end position="267"/>
    </location>
</feature>
<feature type="transmembrane region" description="Helical" evidence="17">
    <location>
        <begin position="75"/>
        <end position="94"/>
    </location>
</feature>
<keyword evidence="3" id="KW-0808">Transferase</keyword>
<comment type="similarity">
    <text evidence="11">Belongs to the SEDS family. FtsW subfamily.</text>
</comment>
<feature type="transmembrane region" description="Helical" evidence="17">
    <location>
        <begin position="12"/>
        <end position="32"/>
    </location>
</feature>
<dbReference type="PANTHER" id="PTHR30474">
    <property type="entry name" value="CELL CYCLE PROTEIN"/>
    <property type="match status" value="1"/>
</dbReference>
<dbReference type="AlphaFoldDB" id="A0A0R1KJC6"/>
<organism evidence="18 19">
    <name type="scientific">Companilactobacillus nodensis DSM 19682 = JCM 14932 = NBRC 107160</name>
    <dbReference type="NCBI Taxonomy" id="1423775"/>
    <lineage>
        <taxon>Bacteria</taxon>
        <taxon>Bacillati</taxon>
        <taxon>Bacillota</taxon>
        <taxon>Bacilli</taxon>
        <taxon>Lactobacillales</taxon>
        <taxon>Lactobacillaceae</taxon>
        <taxon>Companilactobacillus</taxon>
    </lineage>
</organism>
<feature type="transmembrane region" description="Helical" evidence="17">
    <location>
        <begin position="322"/>
        <end position="343"/>
    </location>
</feature>
<evidence type="ECO:0000256" key="11">
    <source>
        <dbReference type="ARBA" id="ARBA00038053"/>
    </source>
</evidence>
<sequence length="384" mass="42128">MEKLRKIDLWILIPYILLLGIGVVMVYSASFYNAMSTGGSSSQYLVKQGVFALFGLVFCFFFFMLKERVFKNKGLLGLLMLFLVILPLIGLLLFGKKINGASAWIPIGPFNYQPLEMAKMALILYLALVLTNKESKLLEKQSFKTLWKEIQVPILIVALVIFLVIIQPDFGGAAILSLITLILVSSSSIPGRFIVGLNSLLIVVLTSAITFILKVQPAAIVKKYQFQRFMAMLHPFKLEQTAGNQLVNSFYAISNGGLFGVGLGNSIQKRGYLPEPHTDFILAIISEELGLFGDIIVLGLLALIVFRIILLGMRTKNTYNSLVYYGVAVMLLAQIVLNVGGLLGLIPLTGVTLPFISYGGSSLLILSAAMGIVMNLEATELFNK</sequence>
<evidence type="ECO:0000256" key="14">
    <source>
        <dbReference type="ARBA" id="ARBA00044770"/>
    </source>
</evidence>
<keyword evidence="6" id="KW-0573">Peptidoglycan synthesis</keyword>
<dbReference type="InterPro" id="IPR001182">
    <property type="entry name" value="FtsW/RodA"/>
</dbReference>
<keyword evidence="8 17" id="KW-0472">Membrane</keyword>
<dbReference type="eggNOG" id="COG0772">
    <property type="taxonomic scope" value="Bacteria"/>
</dbReference>
<dbReference type="GO" id="GO:0008360">
    <property type="term" value="P:regulation of cell shape"/>
    <property type="evidence" value="ECO:0007669"/>
    <property type="project" value="UniProtKB-KW"/>
</dbReference>
<evidence type="ECO:0000256" key="12">
    <source>
        <dbReference type="ARBA" id="ARBA00041185"/>
    </source>
</evidence>
<feature type="transmembrane region" description="Helical" evidence="17">
    <location>
        <begin position="189"/>
        <end position="213"/>
    </location>
</feature>
<feature type="transmembrane region" description="Helical" evidence="17">
    <location>
        <begin position="289"/>
        <end position="310"/>
    </location>
</feature>
<gene>
    <name evidence="18" type="ORF">FD03_GL002101</name>
</gene>
<comment type="catalytic activity">
    <reaction evidence="15">
        <text>[GlcNAc-(1-&gt;4)-Mur2Ac(oyl-L-Ala-gamma-D-Glu-L-Lys-D-Ala-D-Ala)](n)-di-trans,octa-cis-undecaprenyl diphosphate + beta-D-GlcNAc-(1-&gt;4)-Mur2Ac(oyl-L-Ala-gamma-D-Glu-L-Lys-D-Ala-D-Ala)-di-trans,octa-cis-undecaprenyl diphosphate = [GlcNAc-(1-&gt;4)-Mur2Ac(oyl-L-Ala-gamma-D-Glu-L-Lys-D-Ala-D-Ala)](n+1)-di-trans,octa-cis-undecaprenyl diphosphate + di-trans,octa-cis-undecaprenyl diphosphate + H(+)</text>
        <dbReference type="Rhea" id="RHEA:23708"/>
        <dbReference type="Rhea" id="RHEA-COMP:9602"/>
        <dbReference type="Rhea" id="RHEA-COMP:9603"/>
        <dbReference type="ChEBI" id="CHEBI:15378"/>
        <dbReference type="ChEBI" id="CHEBI:58405"/>
        <dbReference type="ChEBI" id="CHEBI:60033"/>
        <dbReference type="ChEBI" id="CHEBI:78435"/>
        <dbReference type="EC" id="2.4.99.28"/>
    </reaction>
</comment>
<evidence type="ECO:0000256" key="16">
    <source>
        <dbReference type="ARBA" id="ARBA00049966"/>
    </source>
</evidence>
<keyword evidence="5" id="KW-0133">Cell shape</keyword>
<keyword evidence="2" id="KW-0328">Glycosyltransferase</keyword>
<comment type="caution">
    <text evidence="18">The sequence shown here is derived from an EMBL/GenBank/DDBJ whole genome shotgun (WGS) entry which is preliminary data.</text>
</comment>
<keyword evidence="18" id="KW-0132">Cell division</keyword>
<feature type="transmembrane region" description="Helical" evidence="17">
    <location>
        <begin position="355"/>
        <end position="376"/>
    </location>
</feature>
<evidence type="ECO:0000256" key="8">
    <source>
        <dbReference type="ARBA" id="ARBA00023136"/>
    </source>
</evidence>
<comment type="function">
    <text evidence="16">Peptidoglycan polymerase that is essential for cell division.</text>
</comment>
<dbReference type="Proteomes" id="UP000051248">
    <property type="component" value="Unassembled WGS sequence"/>
</dbReference>
<dbReference type="GO" id="GO:0005886">
    <property type="term" value="C:plasma membrane"/>
    <property type="evidence" value="ECO:0007669"/>
    <property type="project" value="TreeGrafter"/>
</dbReference>
<proteinExistence type="inferred from homology"/>
<evidence type="ECO:0000256" key="6">
    <source>
        <dbReference type="ARBA" id="ARBA00022984"/>
    </source>
</evidence>
<feature type="transmembrane region" description="Helical" evidence="17">
    <location>
        <begin position="152"/>
        <end position="183"/>
    </location>
</feature>
<evidence type="ECO:0000256" key="3">
    <source>
        <dbReference type="ARBA" id="ARBA00022679"/>
    </source>
</evidence>
<reference evidence="18 19" key="1">
    <citation type="journal article" date="2015" name="Genome Announc.">
        <title>Expanding the biotechnology potential of lactobacilli through comparative genomics of 213 strains and associated genera.</title>
        <authorList>
            <person name="Sun Z."/>
            <person name="Harris H.M."/>
            <person name="McCann A."/>
            <person name="Guo C."/>
            <person name="Argimon S."/>
            <person name="Zhang W."/>
            <person name="Yang X."/>
            <person name="Jeffery I.B."/>
            <person name="Cooney J.C."/>
            <person name="Kagawa T.F."/>
            <person name="Liu W."/>
            <person name="Song Y."/>
            <person name="Salvetti E."/>
            <person name="Wrobel A."/>
            <person name="Rasinkangas P."/>
            <person name="Parkhill J."/>
            <person name="Rea M.C."/>
            <person name="O'Sullivan O."/>
            <person name="Ritari J."/>
            <person name="Douillard F.P."/>
            <person name="Paul Ross R."/>
            <person name="Yang R."/>
            <person name="Briner A.E."/>
            <person name="Felis G.E."/>
            <person name="de Vos W.M."/>
            <person name="Barrangou R."/>
            <person name="Klaenhammer T.R."/>
            <person name="Caufield P.W."/>
            <person name="Cui Y."/>
            <person name="Zhang H."/>
            <person name="O'Toole P.W."/>
        </authorList>
    </citation>
    <scope>NUCLEOTIDE SEQUENCE [LARGE SCALE GENOMIC DNA]</scope>
    <source>
        <strain evidence="18 19">DSM 19682</strain>
    </source>
</reference>
<dbReference type="GO" id="GO:0008955">
    <property type="term" value="F:peptidoglycan glycosyltransferase activity"/>
    <property type="evidence" value="ECO:0007669"/>
    <property type="project" value="UniProtKB-EC"/>
</dbReference>
<dbReference type="GO" id="GO:0009252">
    <property type="term" value="P:peptidoglycan biosynthetic process"/>
    <property type="evidence" value="ECO:0007669"/>
    <property type="project" value="UniProtKB-KW"/>
</dbReference>
<dbReference type="GO" id="GO:0015648">
    <property type="term" value="F:lipid-linked peptidoglycan transporter activity"/>
    <property type="evidence" value="ECO:0007669"/>
    <property type="project" value="TreeGrafter"/>
</dbReference>
<evidence type="ECO:0000256" key="1">
    <source>
        <dbReference type="ARBA" id="ARBA00004141"/>
    </source>
</evidence>
<dbReference type="EMBL" id="AZDZ01000003">
    <property type="protein sequence ID" value="KRK80673.1"/>
    <property type="molecule type" value="Genomic_DNA"/>
</dbReference>
<dbReference type="PATRIC" id="fig|1423775.4.peg.2137"/>
<accession>A0A0R1KJC6</accession>
<dbReference type="Pfam" id="PF01098">
    <property type="entry name" value="FTSW_RODA_SPOVE"/>
    <property type="match status" value="1"/>
</dbReference>
<dbReference type="OrthoDB" id="9812661at2"/>
<evidence type="ECO:0000256" key="5">
    <source>
        <dbReference type="ARBA" id="ARBA00022960"/>
    </source>
</evidence>
<name>A0A0R1KJC6_9LACO</name>
<dbReference type="PROSITE" id="PS00428">
    <property type="entry name" value="FTSW_RODA_SPOVE"/>
    <property type="match status" value="1"/>
</dbReference>
<dbReference type="InterPro" id="IPR018365">
    <property type="entry name" value="Cell_cycle_FtsW-rel_CS"/>
</dbReference>
<evidence type="ECO:0000256" key="17">
    <source>
        <dbReference type="SAM" id="Phobius"/>
    </source>
</evidence>